<comment type="caution">
    <text evidence="4">The sequence shown here is derived from an EMBL/GenBank/DDBJ whole genome shotgun (WGS) entry which is preliminary data.</text>
</comment>
<dbReference type="Proteomes" id="UP001187315">
    <property type="component" value="Unassembled WGS sequence"/>
</dbReference>
<dbReference type="GO" id="GO:0004896">
    <property type="term" value="F:cytokine receptor activity"/>
    <property type="evidence" value="ECO:0007669"/>
    <property type="project" value="TreeGrafter"/>
</dbReference>
<keyword evidence="5" id="KW-1185">Reference proteome</keyword>
<keyword evidence="2" id="KW-0472">Membrane</keyword>
<evidence type="ECO:0000256" key="2">
    <source>
        <dbReference type="SAM" id="Phobius"/>
    </source>
</evidence>
<feature type="signal peptide" evidence="3">
    <location>
        <begin position="1"/>
        <end position="25"/>
    </location>
</feature>
<dbReference type="InterPro" id="IPR013783">
    <property type="entry name" value="Ig-like_fold"/>
</dbReference>
<dbReference type="EMBL" id="JAVHJS010000004">
    <property type="protein sequence ID" value="KAK2860591.1"/>
    <property type="molecule type" value="Genomic_DNA"/>
</dbReference>
<keyword evidence="2" id="KW-0812">Transmembrane</keyword>
<feature type="transmembrane region" description="Helical" evidence="2">
    <location>
        <begin position="134"/>
        <end position="154"/>
    </location>
</feature>
<dbReference type="AlphaFoldDB" id="A0AA88NKG2"/>
<keyword evidence="1" id="KW-1015">Disulfide bond</keyword>
<dbReference type="Gene3D" id="2.60.40.10">
    <property type="entry name" value="Immunoglobulins"/>
    <property type="match status" value="1"/>
</dbReference>
<name>A0AA88NKG2_TACVA</name>
<evidence type="ECO:0000256" key="3">
    <source>
        <dbReference type="SAM" id="SignalP"/>
    </source>
</evidence>
<keyword evidence="3" id="KW-0732">Signal</keyword>
<gene>
    <name evidence="4" type="ORF">Q7C36_004757</name>
</gene>
<reference evidence="4" key="1">
    <citation type="submission" date="2023-08" db="EMBL/GenBank/DDBJ databases">
        <title>Pelteobagrus vachellii genome.</title>
        <authorList>
            <person name="Liu H."/>
        </authorList>
    </citation>
    <scope>NUCLEOTIDE SEQUENCE</scope>
    <source>
        <strain evidence="4">PRFRI_2022a</strain>
        <tissue evidence="4">Muscle</tissue>
    </source>
</reference>
<evidence type="ECO:0000256" key="1">
    <source>
        <dbReference type="ARBA" id="ARBA00023157"/>
    </source>
</evidence>
<evidence type="ECO:0000313" key="5">
    <source>
        <dbReference type="Proteomes" id="UP001187315"/>
    </source>
</evidence>
<protein>
    <submittedName>
        <fullName evidence="4">Uncharacterized protein</fullName>
    </submittedName>
</protein>
<sequence length="217" mass="24786">MFCGYRNVAFLRLMCFSVLLTGVSTESVRSPTPTLNVTNKGNDLYFIASPPKSSPQCWQYVFTYSKCNENPDIIKVTTVNNWSANVGYDGACKYKVQVQAKYDTTYCGEGEQDSNMSSPVYFGQDGDPNLPFKVVMSVIPVTVCVCLIIAIVLFRRHKDKFLPKIPNPSYFFKDMYDTKKLKDLYTTELYVPNEEKNKVRKDEHILHEEETSSAKEE</sequence>
<feature type="chain" id="PRO_5041639580" evidence="3">
    <location>
        <begin position="26"/>
        <end position="217"/>
    </location>
</feature>
<accession>A0AA88NKG2</accession>
<dbReference type="GO" id="GO:0009897">
    <property type="term" value="C:external side of plasma membrane"/>
    <property type="evidence" value="ECO:0007669"/>
    <property type="project" value="TreeGrafter"/>
</dbReference>
<evidence type="ECO:0000313" key="4">
    <source>
        <dbReference type="EMBL" id="KAK2860591.1"/>
    </source>
</evidence>
<proteinExistence type="predicted"/>
<keyword evidence="2" id="KW-1133">Transmembrane helix</keyword>
<dbReference type="PANTHER" id="PTHR23037:SF35">
    <property type="entry name" value="FIBRONECTIN TYPE-III DOMAIN-CONTAINING PROTEIN"/>
    <property type="match status" value="1"/>
</dbReference>
<organism evidence="4 5">
    <name type="scientific">Tachysurus vachellii</name>
    <name type="common">Darkbarbel catfish</name>
    <name type="synonym">Pelteobagrus vachellii</name>
    <dbReference type="NCBI Taxonomy" id="175792"/>
    <lineage>
        <taxon>Eukaryota</taxon>
        <taxon>Metazoa</taxon>
        <taxon>Chordata</taxon>
        <taxon>Craniata</taxon>
        <taxon>Vertebrata</taxon>
        <taxon>Euteleostomi</taxon>
        <taxon>Actinopterygii</taxon>
        <taxon>Neopterygii</taxon>
        <taxon>Teleostei</taxon>
        <taxon>Ostariophysi</taxon>
        <taxon>Siluriformes</taxon>
        <taxon>Bagridae</taxon>
        <taxon>Tachysurus</taxon>
    </lineage>
</organism>
<dbReference type="PANTHER" id="PTHR23037">
    <property type="entry name" value="CYTOKINE RECEPTOR"/>
    <property type="match status" value="1"/>
</dbReference>